<evidence type="ECO:0000259" key="2">
    <source>
        <dbReference type="PROSITE" id="PS50994"/>
    </source>
</evidence>
<evidence type="ECO:0000256" key="1">
    <source>
        <dbReference type="ARBA" id="ARBA00009277"/>
    </source>
</evidence>
<keyword evidence="4" id="KW-0614">Plasmid</keyword>
<feature type="domain" description="Integrase catalytic" evidence="2">
    <location>
        <begin position="112"/>
        <end position="285"/>
    </location>
</feature>
<dbReference type="Pfam" id="PF22483">
    <property type="entry name" value="Mu-transpos_C_2"/>
    <property type="match status" value="1"/>
</dbReference>
<dbReference type="InterPro" id="IPR012337">
    <property type="entry name" value="RNaseH-like_sf"/>
</dbReference>
<dbReference type="OrthoDB" id="47787at2"/>
<dbReference type="InterPro" id="IPR001584">
    <property type="entry name" value="Integrase_cat-core"/>
</dbReference>
<dbReference type="GO" id="GO:0015074">
    <property type="term" value="P:DNA integration"/>
    <property type="evidence" value="ECO:0007669"/>
    <property type="project" value="InterPro"/>
</dbReference>
<dbReference type="Proteomes" id="UP000186950">
    <property type="component" value="Plasmid pSSP59"/>
</dbReference>
<sequence>MLRSGLILMIKQKALAGQSPYSIGKELGISKNTAKKYATGDTGQHRLKGRTRPSKLDPFKPTIDKMVQSGIFNCVVIYERLQELGYTGGITIIKDYVKDMRPARSSPAVRRYETPPGKQVQMDWGITHYIDEHGIVHKTPVFVMIMGSSRSKYMEFTKRCDFYSLLRCMVNAFEYFGGVPQIVLTDRMKTVINGSEAGKPLWNKRFEDFAADMGFLPKVCRPRRPQTKGKVERLVNYVKDNFLPGRQFRDVDDLNLQALVWCRKVDSKRHGTTGEIPLITLKKEPLLPLPDKAVRDRYRWEMRKVTRDGFVSFDGAKYGVPWQYSGREVRVRISGDEFEAYDGEVRIAHHKVVYTSGRIVWLKGQYEGLAERNGIASPLSYAKQTEKPSVEIRPLSIYDKVAGVI</sequence>
<accession>A0A1U7MA38</accession>
<keyword evidence="6" id="KW-1185">Reference proteome</keyword>
<dbReference type="KEGG" id="ssph:SPSPH_047090"/>
<dbReference type="SUPFAM" id="SSF53098">
    <property type="entry name" value="Ribonuclease H-like"/>
    <property type="match status" value="1"/>
</dbReference>
<dbReference type="AlphaFoldDB" id="A0A1U7MA38"/>
<dbReference type="Gene3D" id="3.30.420.10">
    <property type="entry name" value="Ribonuclease H-like superfamily/Ribonuclease H"/>
    <property type="match status" value="1"/>
</dbReference>
<evidence type="ECO:0000313" key="3">
    <source>
        <dbReference type="EMBL" id="CVK21664.1"/>
    </source>
</evidence>
<comment type="similarity">
    <text evidence="1">Belongs to the transposase IS21/IS408/IS1162 family.</text>
</comment>
<dbReference type="Proteomes" id="UP000245702">
    <property type="component" value="Unassembled WGS sequence"/>
</dbReference>
<dbReference type="RefSeq" id="WP_075758179.1">
    <property type="nucleotide sequence ID" value="NZ_CP146992.1"/>
</dbReference>
<organism evidence="4 5">
    <name type="scientific">Sporomusa sphaeroides DSM 2875</name>
    <dbReference type="NCBI Taxonomy" id="1337886"/>
    <lineage>
        <taxon>Bacteria</taxon>
        <taxon>Bacillati</taxon>
        <taxon>Bacillota</taxon>
        <taxon>Negativicutes</taxon>
        <taxon>Selenomonadales</taxon>
        <taxon>Sporomusaceae</taxon>
        <taxon>Sporomusa</taxon>
    </lineage>
</organism>
<evidence type="ECO:0000313" key="4">
    <source>
        <dbReference type="EMBL" id="WXA41897.1"/>
    </source>
</evidence>
<dbReference type="InterPro" id="IPR036397">
    <property type="entry name" value="RNaseH_sf"/>
</dbReference>
<dbReference type="PROSITE" id="PS50994">
    <property type="entry name" value="INTEGRASE"/>
    <property type="match status" value="1"/>
</dbReference>
<dbReference type="InterPro" id="IPR054353">
    <property type="entry name" value="IstA-like_C"/>
</dbReference>
<dbReference type="EMBL" id="CP146992">
    <property type="protein sequence ID" value="WXA41897.1"/>
    <property type="molecule type" value="Genomic_DNA"/>
</dbReference>
<protein>
    <submittedName>
        <fullName evidence="3">Integrase core domain protein</fullName>
    </submittedName>
</protein>
<reference evidence="3 6" key="1">
    <citation type="submission" date="2016-01" db="EMBL/GenBank/DDBJ databases">
        <authorList>
            <person name="Brown R."/>
        </authorList>
    </citation>
    <scope>NUCLEOTIDE SEQUENCE [LARGE SCALE GENOMIC DNA]</scope>
    <source>
        <strain evidence="3">Sporomusa sphaeroides DSM 2875</strain>
    </source>
</reference>
<evidence type="ECO:0000313" key="6">
    <source>
        <dbReference type="Proteomes" id="UP000245702"/>
    </source>
</evidence>
<geneLocation type="plasmid" evidence="4 5">
    <name>pSSP59</name>
</geneLocation>
<dbReference type="GO" id="GO:0003676">
    <property type="term" value="F:nucleic acid binding"/>
    <property type="evidence" value="ECO:0007669"/>
    <property type="project" value="InterPro"/>
</dbReference>
<proteinExistence type="inferred from homology"/>
<dbReference type="NCBIfam" id="NF033546">
    <property type="entry name" value="transpos_IS21"/>
    <property type="match status" value="1"/>
</dbReference>
<reference evidence="4" key="2">
    <citation type="submission" date="2024-03" db="EMBL/GenBank/DDBJ databases">
        <title>Complete genome sequence of Sporomusa sphaeroides DSM 2875T isolated from mud of the Leine river and Sporomusa ovata DSM 2662T isolated from sugar beet leaf silage.</title>
        <authorList>
            <person name="Boeer T."/>
            <person name="Lueschen A."/>
            <person name="Daniel R."/>
            <person name="Poehlein A."/>
        </authorList>
    </citation>
    <scope>NUCLEOTIDE SEQUENCE</scope>
    <source>
        <strain evidence="4">DSM 2875</strain>
        <plasmid evidence="4">pSSP59</plasmid>
    </source>
</reference>
<gene>
    <name evidence="4" type="ORF">SPSPH_047090</name>
    <name evidence="3" type="ORF">SSPH_04359</name>
</gene>
<dbReference type="Pfam" id="PF00665">
    <property type="entry name" value="rve"/>
    <property type="match status" value="1"/>
</dbReference>
<dbReference type="PANTHER" id="PTHR35004:SF6">
    <property type="entry name" value="TRANSPOSASE"/>
    <property type="match status" value="1"/>
</dbReference>
<dbReference type="EMBL" id="FCOW01000042">
    <property type="protein sequence ID" value="CVK21664.1"/>
    <property type="molecule type" value="Genomic_DNA"/>
</dbReference>
<evidence type="ECO:0000313" key="5">
    <source>
        <dbReference type="Proteomes" id="UP000186950"/>
    </source>
</evidence>
<name>A0A1U7MA38_9FIRM</name>
<dbReference type="PANTHER" id="PTHR35004">
    <property type="entry name" value="TRANSPOSASE RV3428C-RELATED"/>
    <property type="match status" value="1"/>
</dbReference>